<dbReference type="NCBIfam" id="TIGR01978">
    <property type="entry name" value="sufC"/>
    <property type="match status" value="1"/>
</dbReference>
<evidence type="ECO:0000256" key="2">
    <source>
        <dbReference type="ARBA" id="ARBA00022840"/>
    </source>
</evidence>
<evidence type="ECO:0000259" key="3">
    <source>
        <dbReference type="PROSITE" id="PS50893"/>
    </source>
</evidence>
<dbReference type="Pfam" id="PF00005">
    <property type="entry name" value="ABC_tran"/>
    <property type="match status" value="1"/>
</dbReference>
<dbReference type="SMART" id="SM00382">
    <property type="entry name" value="AAA"/>
    <property type="match status" value="1"/>
</dbReference>
<organism evidence="4 5">
    <name type="scientific">Candidatus Iainarchaeum sp</name>
    <dbReference type="NCBI Taxonomy" id="3101447"/>
    <lineage>
        <taxon>Archaea</taxon>
        <taxon>Candidatus Iainarchaeota</taxon>
        <taxon>Candidatus Iainarchaeia</taxon>
        <taxon>Candidatus Iainarchaeales</taxon>
        <taxon>Candidatus Iainarchaeaceae</taxon>
        <taxon>Candidatus Iainarchaeum</taxon>
    </lineage>
</organism>
<dbReference type="EMBL" id="JACQPB010000034">
    <property type="protein sequence ID" value="MBI4210420.1"/>
    <property type="molecule type" value="Genomic_DNA"/>
</dbReference>
<dbReference type="InterPro" id="IPR017871">
    <property type="entry name" value="ABC_transporter-like_CS"/>
</dbReference>
<reference evidence="4" key="1">
    <citation type="submission" date="2020-07" db="EMBL/GenBank/DDBJ databases">
        <title>Huge and variable diversity of episymbiotic CPR bacteria and DPANN archaea in groundwater ecosystems.</title>
        <authorList>
            <person name="He C.Y."/>
            <person name="Keren R."/>
            <person name="Whittaker M."/>
            <person name="Farag I.F."/>
            <person name="Doudna J."/>
            <person name="Cate J.H.D."/>
            <person name="Banfield J.F."/>
        </authorList>
    </citation>
    <scope>NUCLEOTIDE SEQUENCE</scope>
    <source>
        <strain evidence="4">NC_groundwater_1296_Ag_S-0.2um_52_80</strain>
    </source>
</reference>
<gene>
    <name evidence="4" type="primary">sufC</name>
    <name evidence="4" type="ORF">HY544_02860</name>
</gene>
<keyword evidence="2" id="KW-0067">ATP-binding</keyword>
<name>A0A8T3YL47_9ARCH</name>
<dbReference type="InterPro" id="IPR003439">
    <property type="entry name" value="ABC_transporter-like_ATP-bd"/>
</dbReference>
<dbReference type="PANTHER" id="PTHR43204:SF1">
    <property type="entry name" value="ABC TRANSPORTER I FAMILY MEMBER 6, CHLOROPLASTIC"/>
    <property type="match status" value="1"/>
</dbReference>
<dbReference type="PANTHER" id="PTHR43204">
    <property type="entry name" value="ABC TRANSPORTER I FAMILY MEMBER 6, CHLOROPLASTIC"/>
    <property type="match status" value="1"/>
</dbReference>
<dbReference type="InterPro" id="IPR003593">
    <property type="entry name" value="AAA+_ATPase"/>
</dbReference>
<dbReference type="InterPro" id="IPR027417">
    <property type="entry name" value="P-loop_NTPase"/>
</dbReference>
<evidence type="ECO:0000256" key="1">
    <source>
        <dbReference type="ARBA" id="ARBA00022741"/>
    </source>
</evidence>
<evidence type="ECO:0000313" key="4">
    <source>
        <dbReference type="EMBL" id="MBI4210420.1"/>
    </source>
</evidence>
<keyword evidence="1" id="KW-0547">Nucleotide-binding</keyword>
<accession>A0A8T3YL47</accession>
<dbReference type="GO" id="GO:0016887">
    <property type="term" value="F:ATP hydrolysis activity"/>
    <property type="evidence" value="ECO:0007669"/>
    <property type="project" value="InterPro"/>
</dbReference>
<proteinExistence type="predicted"/>
<dbReference type="PROSITE" id="PS50893">
    <property type="entry name" value="ABC_TRANSPORTER_2"/>
    <property type="match status" value="1"/>
</dbReference>
<feature type="domain" description="ABC transporter" evidence="3">
    <location>
        <begin position="4"/>
        <end position="245"/>
    </location>
</feature>
<dbReference type="InterPro" id="IPR010230">
    <property type="entry name" value="FeS-cluster_ATPase_SufC"/>
</dbReference>
<dbReference type="GO" id="GO:0005524">
    <property type="term" value="F:ATP binding"/>
    <property type="evidence" value="ECO:0007669"/>
    <property type="project" value="UniProtKB-KW"/>
</dbReference>
<protein>
    <submittedName>
        <fullName evidence="4">Fe-S cluster assembly ATPase SufC</fullName>
    </submittedName>
</protein>
<dbReference type="Proteomes" id="UP000732298">
    <property type="component" value="Unassembled WGS sequence"/>
</dbReference>
<comment type="caution">
    <text evidence="4">The sequence shown here is derived from an EMBL/GenBank/DDBJ whole genome shotgun (WGS) entry which is preliminary data.</text>
</comment>
<sequence>MGILEIKGLHAGIEGKEILKGVNLSAKQGEVHAIMGPNGSGKSTLSSVIMGHPKYAVTKGDVLFNGKSVLGMPADERAKMGLFMSFQYPFEISGLTFGRFLYATYKARNPLNTMSIIQFRQKVKEAAKSLKMGEDFIERELNVGFSGGEKKRAEILQMLLLKPKIAIMDETDSGLDIDSLKLVSETVSGMRSKDFGALVITHYKRILTHLKPDFVHIMHDGRIIKSGGHQIAEELEEKGYTEIIKEFGHEAKGAE</sequence>
<dbReference type="CDD" id="cd03217">
    <property type="entry name" value="ABC_FeS_Assembly"/>
    <property type="match status" value="1"/>
</dbReference>
<dbReference type="AlphaFoldDB" id="A0A8T3YL47"/>
<dbReference type="SUPFAM" id="SSF52540">
    <property type="entry name" value="P-loop containing nucleoside triphosphate hydrolases"/>
    <property type="match status" value="1"/>
</dbReference>
<dbReference type="Gene3D" id="3.40.50.300">
    <property type="entry name" value="P-loop containing nucleotide triphosphate hydrolases"/>
    <property type="match status" value="1"/>
</dbReference>
<dbReference type="PROSITE" id="PS00211">
    <property type="entry name" value="ABC_TRANSPORTER_1"/>
    <property type="match status" value="1"/>
</dbReference>
<evidence type="ECO:0000313" key="5">
    <source>
        <dbReference type="Proteomes" id="UP000732298"/>
    </source>
</evidence>